<reference evidence="7 8" key="1">
    <citation type="submission" date="2014-04" db="EMBL/GenBank/DDBJ databases">
        <authorList>
            <consortium name="DOE Joint Genome Institute"/>
            <person name="Kuo A."/>
            <person name="Martino E."/>
            <person name="Perotto S."/>
            <person name="Kohler A."/>
            <person name="Nagy L.G."/>
            <person name="Floudas D."/>
            <person name="Copeland A."/>
            <person name="Barry K.W."/>
            <person name="Cichocki N."/>
            <person name="Veneault-Fourrey C."/>
            <person name="LaButti K."/>
            <person name="Lindquist E.A."/>
            <person name="Lipzen A."/>
            <person name="Lundell T."/>
            <person name="Morin E."/>
            <person name="Murat C."/>
            <person name="Sun H."/>
            <person name="Tunlid A."/>
            <person name="Henrissat B."/>
            <person name="Grigoriev I.V."/>
            <person name="Hibbett D.S."/>
            <person name="Martin F."/>
            <person name="Nordberg H.P."/>
            <person name="Cantor M.N."/>
            <person name="Hua S.X."/>
        </authorList>
    </citation>
    <scope>NUCLEOTIDE SEQUENCE [LARGE SCALE GENOMIC DNA]</scope>
    <source>
        <strain evidence="7 8">Zn</strain>
    </source>
</reference>
<dbReference type="InterPro" id="IPR001563">
    <property type="entry name" value="Peptidase_S10"/>
</dbReference>
<dbReference type="GO" id="GO:0006508">
    <property type="term" value="P:proteolysis"/>
    <property type="evidence" value="ECO:0007669"/>
    <property type="project" value="UniProtKB-KW"/>
</dbReference>
<gene>
    <name evidence="7" type="ORF">OIDMADRAFT_32921</name>
</gene>
<accession>A0A0C3CDM8</accession>
<proteinExistence type="inferred from homology"/>
<dbReference type="InterPro" id="IPR018202">
    <property type="entry name" value="Ser_caboxypep_ser_AS"/>
</dbReference>
<reference evidence="8" key="2">
    <citation type="submission" date="2015-01" db="EMBL/GenBank/DDBJ databases">
        <title>Evolutionary Origins and Diversification of the Mycorrhizal Mutualists.</title>
        <authorList>
            <consortium name="DOE Joint Genome Institute"/>
            <consortium name="Mycorrhizal Genomics Consortium"/>
            <person name="Kohler A."/>
            <person name="Kuo A."/>
            <person name="Nagy L.G."/>
            <person name="Floudas D."/>
            <person name="Copeland A."/>
            <person name="Barry K.W."/>
            <person name="Cichocki N."/>
            <person name="Veneault-Fourrey C."/>
            <person name="LaButti K."/>
            <person name="Lindquist E.A."/>
            <person name="Lipzen A."/>
            <person name="Lundell T."/>
            <person name="Morin E."/>
            <person name="Murat C."/>
            <person name="Riley R."/>
            <person name="Ohm R."/>
            <person name="Sun H."/>
            <person name="Tunlid A."/>
            <person name="Henrissat B."/>
            <person name="Grigoriev I.V."/>
            <person name="Hibbett D.S."/>
            <person name="Martin F."/>
        </authorList>
    </citation>
    <scope>NUCLEOTIDE SEQUENCE [LARGE SCALE GENOMIC DNA]</scope>
    <source>
        <strain evidence="8">Zn</strain>
    </source>
</reference>
<keyword evidence="5" id="KW-0325">Glycoprotein</keyword>
<evidence type="ECO:0000256" key="1">
    <source>
        <dbReference type="ARBA" id="ARBA00009431"/>
    </source>
</evidence>
<evidence type="ECO:0000256" key="4">
    <source>
        <dbReference type="ARBA" id="ARBA00022801"/>
    </source>
</evidence>
<evidence type="ECO:0000313" key="8">
    <source>
        <dbReference type="Proteomes" id="UP000054321"/>
    </source>
</evidence>
<keyword evidence="4 6" id="KW-0378">Hydrolase</keyword>
<evidence type="ECO:0000256" key="3">
    <source>
        <dbReference type="ARBA" id="ARBA00022670"/>
    </source>
</evidence>
<evidence type="ECO:0000313" key="7">
    <source>
        <dbReference type="EMBL" id="KIM97043.1"/>
    </source>
</evidence>
<dbReference type="GO" id="GO:0000324">
    <property type="term" value="C:fungal-type vacuole"/>
    <property type="evidence" value="ECO:0007669"/>
    <property type="project" value="TreeGrafter"/>
</dbReference>
<dbReference type="HOGENOM" id="CLU_008523_10_3_1"/>
<dbReference type="Pfam" id="PF00450">
    <property type="entry name" value="Peptidase_S10"/>
    <property type="match status" value="1"/>
</dbReference>
<evidence type="ECO:0000256" key="5">
    <source>
        <dbReference type="ARBA" id="ARBA00023180"/>
    </source>
</evidence>
<organism evidence="7 8">
    <name type="scientific">Oidiodendron maius (strain Zn)</name>
    <dbReference type="NCBI Taxonomy" id="913774"/>
    <lineage>
        <taxon>Eukaryota</taxon>
        <taxon>Fungi</taxon>
        <taxon>Dikarya</taxon>
        <taxon>Ascomycota</taxon>
        <taxon>Pezizomycotina</taxon>
        <taxon>Leotiomycetes</taxon>
        <taxon>Leotiomycetes incertae sedis</taxon>
        <taxon>Myxotrichaceae</taxon>
        <taxon>Oidiodendron</taxon>
    </lineage>
</organism>
<dbReference type="AlphaFoldDB" id="A0A0C3CDM8"/>
<name>A0A0C3CDM8_OIDMZ</name>
<keyword evidence="6" id="KW-0732">Signal</keyword>
<keyword evidence="2 6" id="KW-0121">Carboxypeptidase</keyword>
<dbReference type="InParanoid" id="A0A0C3CDM8"/>
<sequence>MPIMFSRKAVRAWILTLLFSSFSEASIGERQIPAQPTGLRTISSPGGVHIRYKNPEICETTPGVKTYSGYVDLDPKTHIFFWFLEARENPAEAPTTLWLTGGPGSDSLLAAFIENGPCKVTDGTTPVYNPYSWSNHSNMLYLSQPVGTGFSYSEEAPGSIDPNTGLYLPPSEAPATGADLSEWPIVDASLTDTTSLAAVAAWHTIQAFFTNLDHLDSAIKSKSFNLWTESYGGHYGPVFYDYFFDQNQAIANGSLSGYELSFNTFGIGNGLIDYYIQAPYYPKFAVENTYGVVSVNQTVYDYMEFALNMDNGCLQQIEFCRSTDLALPGAQAICAEAQDMCRDNVEGPYYAYSGRGTYDIRASSDAAVPPVGPLIEYLNQAEIQNAMGVSLNYTPSNNEVYFAFQQTGDFVYATPLLDLEDLLNKDVRIIMYSGDADYICNWFGGEAVSLAVNYTHAKDFRAAGYAPFLVDGTEYGAVREQGNFSFVRIYESGHQVPYFQPLASYSLFERAIQGVDIATGTVPSSENYATNGTASATHTETFPALPVAT</sequence>
<dbReference type="SUPFAM" id="SSF53474">
    <property type="entry name" value="alpha/beta-Hydrolases"/>
    <property type="match status" value="1"/>
</dbReference>
<dbReference type="PRINTS" id="PR00724">
    <property type="entry name" value="CRBOXYPTASEC"/>
</dbReference>
<keyword evidence="3 6" id="KW-0645">Protease</keyword>
<dbReference type="GO" id="GO:0004185">
    <property type="term" value="F:serine-type carboxypeptidase activity"/>
    <property type="evidence" value="ECO:0007669"/>
    <property type="project" value="UniProtKB-UniRule"/>
</dbReference>
<dbReference type="Proteomes" id="UP000054321">
    <property type="component" value="Unassembled WGS sequence"/>
</dbReference>
<dbReference type="EC" id="3.4.16.-" evidence="6"/>
<dbReference type="FunFam" id="1.10.287.410:FF:000002">
    <property type="entry name" value="Carboxypeptidase"/>
    <property type="match status" value="1"/>
</dbReference>
<feature type="signal peptide" evidence="6">
    <location>
        <begin position="1"/>
        <end position="25"/>
    </location>
</feature>
<dbReference type="EMBL" id="KN832883">
    <property type="protein sequence ID" value="KIM97043.1"/>
    <property type="molecule type" value="Genomic_DNA"/>
</dbReference>
<dbReference type="OrthoDB" id="443318at2759"/>
<comment type="similarity">
    <text evidence="1 6">Belongs to the peptidase S10 family.</text>
</comment>
<feature type="chain" id="PRO_5006514399" description="Carboxypeptidase" evidence="6">
    <location>
        <begin position="26"/>
        <end position="549"/>
    </location>
</feature>
<dbReference type="PROSITE" id="PS00131">
    <property type="entry name" value="CARBOXYPEPT_SER_SER"/>
    <property type="match status" value="1"/>
</dbReference>
<dbReference type="MEROPS" id="S10.016"/>
<dbReference type="PANTHER" id="PTHR11802:SF131">
    <property type="entry name" value="CARBOXYPEPTIDASE"/>
    <property type="match status" value="1"/>
</dbReference>
<protein>
    <recommendedName>
        <fullName evidence="6">Carboxypeptidase</fullName>
        <ecNumber evidence="6">3.4.16.-</ecNumber>
    </recommendedName>
</protein>
<dbReference type="STRING" id="913774.A0A0C3CDM8"/>
<evidence type="ECO:0000256" key="6">
    <source>
        <dbReference type="RuleBase" id="RU361156"/>
    </source>
</evidence>
<dbReference type="PANTHER" id="PTHR11802">
    <property type="entry name" value="SERINE PROTEASE FAMILY S10 SERINE CARBOXYPEPTIDASE"/>
    <property type="match status" value="1"/>
</dbReference>
<dbReference type="InterPro" id="IPR029058">
    <property type="entry name" value="AB_hydrolase_fold"/>
</dbReference>
<keyword evidence="8" id="KW-1185">Reference proteome</keyword>
<dbReference type="Gene3D" id="3.40.50.1820">
    <property type="entry name" value="alpha/beta hydrolase"/>
    <property type="match status" value="1"/>
</dbReference>
<evidence type="ECO:0000256" key="2">
    <source>
        <dbReference type="ARBA" id="ARBA00022645"/>
    </source>
</evidence>